<comment type="subcellular location">
    <subcellularLocation>
        <location evidence="1">Nucleus</location>
    </subcellularLocation>
</comment>
<dbReference type="OrthoDB" id="26282at2759"/>
<dbReference type="GO" id="GO:0003729">
    <property type="term" value="F:mRNA binding"/>
    <property type="evidence" value="ECO:0007669"/>
    <property type="project" value="TreeGrafter"/>
</dbReference>
<dbReference type="InterPro" id="IPR011990">
    <property type="entry name" value="TPR-like_helical_dom_sf"/>
</dbReference>
<keyword evidence="2" id="KW-0677">Repeat</keyword>
<evidence type="ECO:0000256" key="3">
    <source>
        <dbReference type="ARBA" id="ARBA00023242"/>
    </source>
</evidence>
<evidence type="ECO:0000256" key="2">
    <source>
        <dbReference type="ARBA" id="ARBA00022737"/>
    </source>
</evidence>
<dbReference type="GO" id="GO:0031124">
    <property type="term" value="P:mRNA 3'-end processing"/>
    <property type="evidence" value="ECO:0007669"/>
    <property type="project" value="InterPro"/>
</dbReference>
<dbReference type="AlphaFoldDB" id="A0A6S7GRJ0"/>
<dbReference type="PANTHER" id="PTHR19980">
    <property type="entry name" value="RNA CLEAVAGE STIMULATION FACTOR"/>
    <property type="match status" value="1"/>
</dbReference>
<dbReference type="GO" id="GO:0005634">
    <property type="term" value="C:nucleus"/>
    <property type="evidence" value="ECO:0007669"/>
    <property type="project" value="UniProtKB-SubCell"/>
</dbReference>
<evidence type="ECO:0000259" key="5">
    <source>
        <dbReference type="Pfam" id="PF05843"/>
    </source>
</evidence>
<dbReference type="SUPFAM" id="SSF48452">
    <property type="entry name" value="TPR-like"/>
    <property type="match status" value="1"/>
</dbReference>
<dbReference type="PANTHER" id="PTHR19980:SF0">
    <property type="entry name" value="CLEAVAGE STIMULATION FACTOR SUBUNIT 3"/>
    <property type="match status" value="1"/>
</dbReference>
<feature type="compositionally biased region" description="Basic and acidic residues" evidence="4">
    <location>
        <begin position="585"/>
        <end position="596"/>
    </location>
</feature>
<comment type="caution">
    <text evidence="6">The sequence shown here is derived from an EMBL/GenBank/DDBJ whole genome shotgun (WGS) entry which is preliminary data.</text>
</comment>
<dbReference type="InterPro" id="IPR008847">
    <property type="entry name" value="Suf"/>
</dbReference>
<feature type="region of interest" description="Disordered" evidence="4">
    <location>
        <begin position="573"/>
        <end position="624"/>
    </location>
</feature>
<gene>
    <name evidence="6" type="ORF">PACLA_8A084684</name>
</gene>
<evidence type="ECO:0000313" key="7">
    <source>
        <dbReference type="Proteomes" id="UP001152795"/>
    </source>
</evidence>
<organism evidence="6 7">
    <name type="scientific">Paramuricea clavata</name>
    <name type="common">Red gorgonian</name>
    <name type="synonym">Violescent sea-whip</name>
    <dbReference type="NCBI Taxonomy" id="317549"/>
    <lineage>
        <taxon>Eukaryota</taxon>
        <taxon>Metazoa</taxon>
        <taxon>Cnidaria</taxon>
        <taxon>Anthozoa</taxon>
        <taxon>Octocorallia</taxon>
        <taxon>Malacalcyonacea</taxon>
        <taxon>Plexauridae</taxon>
        <taxon>Paramuricea</taxon>
    </lineage>
</organism>
<evidence type="ECO:0000313" key="6">
    <source>
        <dbReference type="EMBL" id="CAB3994648.1"/>
    </source>
</evidence>
<dbReference type="Proteomes" id="UP001152795">
    <property type="component" value="Unassembled WGS sequence"/>
</dbReference>
<dbReference type="Gene3D" id="1.25.40.1040">
    <property type="match status" value="1"/>
</dbReference>
<keyword evidence="7" id="KW-1185">Reference proteome</keyword>
<dbReference type="InterPro" id="IPR003107">
    <property type="entry name" value="HAT"/>
</dbReference>
<reference evidence="6" key="1">
    <citation type="submission" date="2020-04" db="EMBL/GenBank/DDBJ databases">
        <authorList>
            <person name="Alioto T."/>
            <person name="Alioto T."/>
            <person name="Gomez Garrido J."/>
        </authorList>
    </citation>
    <scope>NUCLEOTIDE SEQUENCE</scope>
    <source>
        <strain evidence="6">A484AB</strain>
    </source>
</reference>
<dbReference type="InterPro" id="IPR045243">
    <property type="entry name" value="Rna14-like"/>
</dbReference>
<evidence type="ECO:0000256" key="1">
    <source>
        <dbReference type="ARBA" id="ARBA00004123"/>
    </source>
</evidence>
<dbReference type="SMART" id="SM00386">
    <property type="entry name" value="HAT"/>
    <property type="match status" value="10"/>
</dbReference>
<keyword evidence="3" id="KW-0539">Nucleus</keyword>
<evidence type="ECO:0000256" key="4">
    <source>
        <dbReference type="SAM" id="MobiDB-lite"/>
    </source>
</evidence>
<dbReference type="Pfam" id="PF05843">
    <property type="entry name" value="Suf"/>
    <property type="match status" value="1"/>
</dbReference>
<protein>
    <submittedName>
        <fullName evidence="6">Cleavage stimulation factor subunit 3</fullName>
    </submittedName>
</protein>
<dbReference type="EMBL" id="CACRXK020002506">
    <property type="protein sequence ID" value="CAB3994648.1"/>
    <property type="molecule type" value="Genomic_DNA"/>
</dbReference>
<proteinExistence type="predicted"/>
<accession>A0A6S7GRJ0</accession>
<sequence>MKSKNYDKIEQLFQRCLMKVLNVDLWKSYLHYVKETKGSLPSFRDKMTQAFEFALDKVGLDFKSYQIWSDYITFLKAGEVSGSYAENQKIMTLRKVYQRAVFTPINNLESLWREYTAFEQSVNKVLAKKLIDDKTRDYMNARRAAKEYEAITRNVVRGNPSVPPQGTAAELKQLQLWNKYLQWERSNPLKTDDHGALAKRVMYAYEQALLPLGFYPNIWYQAALYLEDRSKQLFERGDQQNGKIMADEASAIYERATSGQMKYNVMLHFAWADFLESRMKADKAKEVYEKLLATPNIDPSLVYIQYMKFSRRAEGIKESRTVFKRSREDTRSSHHVFVSAALMEYYITKDKNVSMKIFELGLKRFSSEPKYILAYLEFLIHLNDDNNSRVLFERVLSNLPKEKSSEIYTRFLDFEANCGDITSYMKVEKRKLFMFKEELESRETVLLVDRYKYLDLYPCSKTELAVLGYETQETVSSNQPTMSSQNKVQMLDDTMMFGTKYPMPDLKQMIPFKPAPRGTAGVHHIPGGVFPIPPAAAHLISLMPPPICFQGPFVMVDELLKMIAECHLQKPQTTSLPEGSINGGVKEESSTKDDARGKKRPLNAGNRDNDSDDDEKRVAPPANDIYRLRQQKRVAF</sequence>
<feature type="domain" description="Suppressor of forked" evidence="5">
    <location>
        <begin position="1"/>
        <end position="464"/>
    </location>
</feature>
<name>A0A6S7GRJ0_PARCT</name>